<evidence type="ECO:0000313" key="2">
    <source>
        <dbReference type="Proteomes" id="UP000268372"/>
    </source>
</evidence>
<organism evidence="1 2">
    <name type="scientific">Paenimyroides viscosum</name>
    <dbReference type="NCBI Taxonomy" id="2488729"/>
    <lineage>
        <taxon>Bacteria</taxon>
        <taxon>Pseudomonadati</taxon>
        <taxon>Bacteroidota</taxon>
        <taxon>Flavobacteriia</taxon>
        <taxon>Flavobacteriales</taxon>
        <taxon>Flavobacteriaceae</taxon>
        <taxon>Paenimyroides</taxon>
    </lineage>
</organism>
<dbReference type="Proteomes" id="UP000268372">
    <property type="component" value="Unassembled WGS sequence"/>
</dbReference>
<dbReference type="Gene3D" id="1.25.40.10">
    <property type="entry name" value="Tetratricopeptide repeat domain"/>
    <property type="match status" value="1"/>
</dbReference>
<dbReference type="AlphaFoldDB" id="A0A3P1B3Q1"/>
<dbReference type="OrthoDB" id="935812at2"/>
<reference evidence="1 2" key="1">
    <citation type="submission" date="2018-11" db="EMBL/GenBank/DDBJ databases">
        <title>Flavobacterium sp. nov., YIM 102796 draft genome.</title>
        <authorList>
            <person name="Li G."/>
            <person name="Jiang Y."/>
        </authorList>
    </citation>
    <scope>NUCLEOTIDE SEQUENCE [LARGE SCALE GENOMIC DNA]</scope>
    <source>
        <strain evidence="1 2">YIM 102796</strain>
    </source>
</reference>
<protein>
    <submittedName>
        <fullName evidence="1">Tetratricopeptide repeat protein</fullName>
    </submittedName>
</protein>
<dbReference type="PROSITE" id="PS51257">
    <property type="entry name" value="PROKAR_LIPOPROTEIN"/>
    <property type="match status" value="1"/>
</dbReference>
<dbReference type="InterPro" id="IPR011990">
    <property type="entry name" value="TPR-like_helical_dom_sf"/>
</dbReference>
<accession>A0A3P1B3Q1</accession>
<dbReference type="Pfam" id="PF13181">
    <property type="entry name" value="TPR_8"/>
    <property type="match status" value="3"/>
</dbReference>
<sequence length="286" mass="33586">MSIKNLTLIFLAIIFISCKSTKSENPFAHLSTEERAKLADYYHEESMKFNPWFQTGKLHRIYKDSALLAVPDHVEYMQRASYSYKKAGEHIKAMEMLNKAVAIDTTNGKTAALEYKAWSMLYFYHDYKSTIKDVDKIIEISKIPNKSCHGESCLLLKAQAYYQLGEYKKAIETFDYLFTLLKEQGVNPKDDFLANFYMARSYFKLNDLDKSLFYLQEQLSMPYSVKAELNFYAGQIYILKNDTEKAKQHFLKAKELYLQNDKMNEPYIERFDEIFMNDINLEISKL</sequence>
<dbReference type="SMART" id="SM00028">
    <property type="entry name" value="TPR"/>
    <property type="match status" value="4"/>
</dbReference>
<comment type="caution">
    <text evidence="1">The sequence shown here is derived from an EMBL/GenBank/DDBJ whole genome shotgun (WGS) entry which is preliminary data.</text>
</comment>
<dbReference type="RefSeq" id="WP_124898770.1">
    <property type="nucleotide sequence ID" value="NZ_RQTJ01000007.1"/>
</dbReference>
<dbReference type="InterPro" id="IPR019734">
    <property type="entry name" value="TPR_rpt"/>
</dbReference>
<name>A0A3P1B3Q1_9FLAO</name>
<gene>
    <name evidence="1" type="ORF">EG242_04795</name>
</gene>
<evidence type="ECO:0000313" key="1">
    <source>
        <dbReference type="EMBL" id="RRA95756.1"/>
    </source>
</evidence>
<proteinExistence type="predicted"/>
<dbReference type="EMBL" id="RQTJ01000007">
    <property type="protein sequence ID" value="RRA95756.1"/>
    <property type="molecule type" value="Genomic_DNA"/>
</dbReference>
<keyword evidence="2" id="KW-1185">Reference proteome</keyword>
<dbReference type="SUPFAM" id="SSF48452">
    <property type="entry name" value="TPR-like"/>
    <property type="match status" value="1"/>
</dbReference>